<keyword evidence="5 9" id="KW-0396">Initiation factor</keyword>
<dbReference type="PANTHER" id="PTHR23001">
    <property type="entry name" value="EUKARYOTIC TRANSLATION INITIATION FACTOR"/>
    <property type="match status" value="1"/>
</dbReference>
<dbReference type="RefSeq" id="WP_092658793.1">
    <property type="nucleotide sequence ID" value="NZ_FOCX01000005.1"/>
</dbReference>
<dbReference type="GO" id="GO:0003743">
    <property type="term" value="F:translation initiation factor activity"/>
    <property type="evidence" value="ECO:0007669"/>
    <property type="project" value="UniProtKB-UniRule"/>
</dbReference>
<dbReference type="InterPro" id="IPR016190">
    <property type="entry name" value="Transl_init_fac_IF2/IF5_Zn-bd"/>
</dbReference>
<dbReference type="NCBIfam" id="NF003067">
    <property type="entry name" value="PRK03988.1"/>
    <property type="match status" value="1"/>
</dbReference>
<dbReference type="Gene3D" id="3.30.30.170">
    <property type="match status" value="1"/>
</dbReference>
<evidence type="ECO:0000256" key="4">
    <source>
        <dbReference type="ARBA" id="ARBA00022314"/>
    </source>
</evidence>
<evidence type="ECO:0000256" key="9">
    <source>
        <dbReference type="HAMAP-Rule" id="MF_00232"/>
    </source>
</evidence>
<protein>
    <recommendedName>
        <fullName evidence="4 9">Translation initiation factor 2 subunit beta</fullName>
    </recommendedName>
    <alternativeName>
        <fullName evidence="7 9">aIF2-beta</fullName>
    </alternativeName>
    <alternativeName>
        <fullName evidence="8 9">eIF-2-beta</fullName>
    </alternativeName>
</protein>
<evidence type="ECO:0000256" key="5">
    <source>
        <dbReference type="ARBA" id="ARBA00022540"/>
    </source>
</evidence>
<evidence type="ECO:0000256" key="10">
    <source>
        <dbReference type="SAM" id="MobiDB-lite"/>
    </source>
</evidence>
<feature type="compositionally biased region" description="Basic and acidic residues" evidence="10">
    <location>
        <begin position="1"/>
        <end position="11"/>
    </location>
</feature>
<comment type="subunit">
    <text evidence="3 9">Heterotrimer composed of an alpha, a beta and a gamma chain.</text>
</comment>
<dbReference type="SUPFAM" id="SSF100966">
    <property type="entry name" value="Translation initiation factor 2 beta, aIF2beta, N-terminal domain"/>
    <property type="match status" value="1"/>
</dbReference>
<sequence length="134" mass="15173">MDYEDQLDRAMEQTPDIEGNSDRFDVPEPEVRQEGNMTVYENFQDTTSRLGREDDHVMKFLQDELGTSGHIDESGRARLTGEFRQSRIQDALDEYVDEFVLCSECGLPDTKLERERGALVLRCEACGAISSTSG</sequence>
<dbReference type="Pfam" id="PF01873">
    <property type="entry name" value="eIF-5_eIF-2B"/>
    <property type="match status" value="1"/>
</dbReference>
<evidence type="ECO:0000256" key="7">
    <source>
        <dbReference type="ARBA" id="ARBA00031466"/>
    </source>
</evidence>
<dbReference type="InterPro" id="IPR045196">
    <property type="entry name" value="IF2/IF5"/>
</dbReference>
<dbReference type="SMART" id="SM00653">
    <property type="entry name" value="eIF2B_5"/>
    <property type="match status" value="1"/>
</dbReference>
<evidence type="ECO:0000256" key="1">
    <source>
        <dbReference type="ARBA" id="ARBA00003323"/>
    </source>
</evidence>
<dbReference type="HAMAP" id="MF_00232">
    <property type="entry name" value="eIF_2_beta"/>
    <property type="match status" value="1"/>
</dbReference>
<gene>
    <name evidence="9" type="primary">eif2b</name>
    <name evidence="12" type="ORF">SAMN05216388_100534</name>
</gene>
<keyword evidence="6 9" id="KW-0648">Protein biosynthesis</keyword>
<reference evidence="13" key="1">
    <citation type="submission" date="2016-10" db="EMBL/GenBank/DDBJ databases">
        <authorList>
            <person name="Varghese N."/>
            <person name="Submissions S."/>
        </authorList>
    </citation>
    <scope>NUCLEOTIDE SEQUENCE [LARGE SCALE GENOMIC DNA]</scope>
    <source>
        <strain evidence="13">IBRC-M 10043</strain>
    </source>
</reference>
<keyword evidence="13" id="KW-1185">Reference proteome</keyword>
<comment type="similarity">
    <text evidence="2 9">Belongs to the eIF-2-beta/eIF-5 family.</text>
</comment>
<dbReference type="EMBL" id="FOCX01000005">
    <property type="protein sequence ID" value="SEN78239.1"/>
    <property type="molecule type" value="Genomic_DNA"/>
</dbReference>
<evidence type="ECO:0000259" key="11">
    <source>
        <dbReference type="SMART" id="SM00653"/>
    </source>
</evidence>
<dbReference type="AlphaFoldDB" id="A0A1H8JC16"/>
<evidence type="ECO:0000256" key="8">
    <source>
        <dbReference type="ARBA" id="ARBA00032408"/>
    </source>
</evidence>
<dbReference type="PANTHER" id="PTHR23001:SF3">
    <property type="entry name" value="EUKARYOTIC TRANSLATION INITIATION FACTOR 2 SUBUNIT 2"/>
    <property type="match status" value="1"/>
</dbReference>
<dbReference type="OrthoDB" id="38099at2157"/>
<organism evidence="12 13">
    <name type="scientific">Halorientalis persicus</name>
    <dbReference type="NCBI Taxonomy" id="1367881"/>
    <lineage>
        <taxon>Archaea</taxon>
        <taxon>Methanobacteriati</taxon>
        <taxon>Methanobacteriota</taxon>
        <taxon>Stenosarchaea group</taxon>
        <taxon>Halobacteria</taxon>
        <taxon>Halobacteriales</taxon>
        <taxon>Haloarculaceae</taxon>
        <taxon>Halorientalis</taxon>
    </lineage>
</organism>
<dbReference type="InterPro" id="IPR002735">
    <property type="entry name" value="Transl_init_fac_IF2/IF5_dom"/>
</dbReference>
<evidence type="ECO:0000256" key="2">
    <source>
        <dbReference type="ARBA" id="ARBA00010397"/>
    </source>
</evidence>
<feature type="region of interest" description="Disordered" evidence="10">
    <location>
        <begin position="1"/>
        <end position="26"/>
    </location>
</feature>
<dbReference type="Proteomes" id="UP000198775">
    <property type="component" value="Unassembled WGS sequence"/>
</dbReference>
<dbReference type="InterPro" id="IPR004458">
    <property type="entry name" value="TIF2_bsu_arc"/>
</dbReference>
<name>A0A1H8JC16_9EURY</name>
<evidence type="ECO:0000256" key="3">
    <source>
        <dbReference type="ARBA" id="ARBA00011243"/>
    </source>
</evidence>
<comment type="function">
    <text evidence="1 9">eIF-2 functions in the early steps of protein synthesis by forming a ternary complex with GTP and initiator tRNA.</text>
</comment>
<evidence type="ECO:0000313" key="12">
    <source>
        <dbReference type="EMBL" id="SEN78239.1"/>
    </source>
</evidence>
<evidence type="ECO:0000313" key="13">
    <source>
        <dbReference type="Proteomes" id="UP000198775"/>
    </source>
</evidence>
<dbReference type="SUPFAM" id="SSF75689">
    <property type="entry name" value="Zinc-binding domain of translation initiation factor 2 beta"/>
    <property type="match status" value="1"/>
</dbReference>
<dbReference type="InterPro" id="IPR016189">
    <property type="entry name" value="Transl_init_fac_IF2/IF5_N"/>
</dbReference>
<proteinExistence type="inferred from homology"/>
<accession>A0A1H8JC16</accession>
<evidence type="ECO:0000256" key="6">
    <source>
        <dbReference type="ARBA" id="ARBA00022917"/>
    </source>
</evidence>
<feature type="domain" description="Translation initiation factor IF2/IF5" evidence="11">
    <location>
        <begin position="21"/>
        <end position="129"/>
    </location>
</feature>